<dbReference type="GO" id="GO:0070814">
    <property type="term" value="P:hydrogen sulfide biosynthetic process"/>
    <property type="evidence" value="ECO:0007669"/>
    <property type="project" value="UniProtKB-UniRule"/>
</dbReference>
<evidence type="ECO:0000256" key="8">
    <source>
        <dbReference type="ARBA" id="ARBA00022777"/>
    </source>
</evidence>
<keyword evidence="7 13" id="KW-0547">Nucleotide-binding</keyword>
<dbReference type="NCBIfam" id="NF003013">
    <property type="entry name" value="PRK03846.1"/>
    <property type="match status" value="1"/>
</dbReference>
<accession>A0A953LVR3</accession>
<gene>
    <name evidence="13 16" type="primary">cysC</name>
    <name evidence="16" type="ORF">K8I29_02900</name>
</gene>
<dbReference type="InterPro" id="IPR002891">
    <property type="entry name" value="APS"/>
</dbReference>
<dbReference type="CDD" id="cd02027">
    <property type="entry name" value="APSK"/>
    <property type="match status" value="1"/>
</dbReference>
<dbReference type="EMBL" id="JAIOIV010000022">
    <property type="protein sequence ID" value="MBZ0155146.1"/>
    <property type="molecule type" value="Genomic_DNA"/>
</dbReference>
<dbReference type="GO" id="GO:0005524">
    <property type="term" value="F:ATP binding"/>
    <property type="evidence" value="ECO:0007669"/>
    <property type="project" value="UniProtKB-UniRule"/>
</dbReference>
<dbReference type="InterPro" id="IPR027417">
    <property type="entry name" value="P-loop_NTPase"/>
</dbReference>
<reference evidence="16" key="2">
    <citation type="submission" date="2021-08" db="EMBL/GenBank/DDBJ databases">
        <authorList>
            <person name="Dalcin Martins P."/>
        </authorList>
    </citation>
    <scope>NUCLEOTIDE SEQUENCE</scope>
    <source>
        <strain evidence="16">MAG_39</strain>
    </source>
</reference>
<evidence type="ECO:0000256" key="3">
    <source>
        <dbReference type="ARBA" id="ARBA00004806"/>
    </source>
</evidence>
<reference evidence="16" key="1">
    <citation type="journal article" date="2021" name="bioRxiv">
        <title>Unraveling nitrogen, sulfur and carbon metabolic pathways and microbial community transcriptional responses to substrate deprivation and toxicity stresses in a bioreactor mimicking anoxic brackish coastal sediment conditions.</title>
        <authorList>
            <person name="Martins P.D."/>
            <person name="Echeveste M.J."/>
            <person name="Arshad A."/>
            <person name="Kurth J."/>
            <person name="Ouboter H."/>
            <person name="Jetten M.S.M."/>
            <person name="Welte C.U."/>
        </authorList>
    </citation>
    <scope>NUCLEOTIDE SEQUENCE</scope>
    <source>
        <strain evidence="16">MAG_39</strain>
    </source>
</reference>
<dbReference type="Pfam" id="PF01583">
    <property type="entry name" value="APS_kinase"/>
    <property type="match status" value="1"/>
</dbReference>
<dbReference type="PANTHER" id="PTHR11055:SF1">
    <property type="entry name" value="PAPS SYNTHETASE, ISOFORM D"/>
    <property type="match status" value="1"/>
</dbReference>
<dbReference type="HAMAP" id="MF_00065">
    <property type="entry name" value="Adenylyl_sulf_kinase"/>
    <property type="match status" value="1"/>
</dbReference>
<feature type="active site" description="Phosphoserine intermediate" evidence="13">
    <location>
        <position position="108"/>
    </location>
</feature>
<evidence type="ECO:0000256" key="13">
    <source>
        <dbReference type="HAMAP-Rule" id="MF_00065"/>
    </source>
</evidence>
<evidence type="ECO:0000259" key="15">
    <source>
        <dbReference type="Pfam" id="PF01583"/>
    </source>
</evidence>
<dbReference type="AlphaFoldDB" id="A0A953LVR3"/>
<evidence type="ECO:0000256" key="4">
    <source>
        <dbReference type="ARBA" id="ARBA00007008"/>
    </source>
</evidence>
<dbReference type="GO" id="GO:0004020">
    <property type="term" value="F:adenylylsulfate kinase activity"/>
    <property type="evidence" value="ECO:0007669"/>
    <property type="project" value="UniProtKB-UniRule"/>
</dbReference>
<evidence type="ECO:0000256" key="14">
    <source>
        <dbReference type="RuleBase" id="RU004347"/>
    </source>
</evidence>
<proteinExistence type="inferred from homology"/>
<protein>
    <recommendedName>
        <fullName evidence="5 13">Adenylyl-sulfate kinase</fullName>
        <ecNumber evidence="5 13">2.7.1.25</ecNumber>
    </recommendedName>
    <alternativeName>
        <fullName evidence="11 13">APS kinase</fullName>
    </alternativeName>
    <alternativeName>
        <fullName evidence="12 13">ATP adenosine-5'-phosphosulfate 3'-phosphotransferase</fullName>
    </alternativeName>
    <alternativeName>
        <fullName evidence="10 13">Adenosine-5'-phosphosulfate kinase</fullName>
    </alternativeName>
</protein>
<feature type="binding site" evidence="13">
    <location>
        <begin position="34"/>
        <end position="41"/>
    </location>
    <ligand>
        <name>ATP</name>
        <dbReference type="ChEBI" id="CHEBI:30616"/>
    </ligand>
</feature>
<evidence type="ECO:0000256" key="10">
    <source>
        <dbReference type="ARBA" id="ARBA00029724"/>
    </source>
</evidence>
<comment type="caution">
    <text evidence="16">The sequence shown here is derived from an EMBL/GenBank/DDBJ whole genome shotgun (WGS) entry which is preliminary data.</text>
</comment>
<comment type="similarity">
    <text evidence="4 13 14">Belongs to the APS kinase family.</text>
</comment>
<evidence type="ECO:0000256" key="11">
    <source>
        <dbReference type="ARBA" id="ARBA00031393"/>
    </source>
</evidence>
<dbReference type="PANTHER" id="PTHR11055">
    <property type="entry name" value="BIFUNCTIONAL 3'-PHOSPHOADENOSINE 5'-PHOSPHOSULFATE SYNTHASE"/>
    <property type="match status" value="1"/>
</dbReference>
<evidence type="ECO:0000256" key="9">
    <source>
        <dbReference type="ARBA" id="ARBA00022840"/>
    </source>
</evidence>
<evidence type="ECO:0000256" key="5">
    <source>
        <dbReference type="ARBA" id="ARBA00012121"/>
    </source>
</evidence>
<evidence type="ECO:0000256" key="2">
    <source>
        <dbReference type="ARBA" id="ARBA00002632"/>
    </source>
</evidence>
<sequence>MTCLPNVVWHNGLITKKDRWALNKHKSALIWITGLSASGKSTIAHELESLLYEKGIRSYVLDGDNVRHGLNRNLGFSADDRKENLRRVGEVAKLFVDAGILTIASFISPYESDRNMIRTLFHEGEFIEVYLDCEMVICESRDPKGLYEKARKGEIEHFTGISDPYEIPANPEIVVNTGVLNVYESVEKIHSYMKSNGII</sequence>
<dbReference type="NCBIfam" id="TIGR00455">
    <property type="entry name" value="apsK"/>
    <property type="match status" value="1"/>
</dbReference>
<keyword evidence="6 13" id="KW-0808">Transferase</keyword>
<dbReference type="SUPFAM" id="SSF52540">
    <property type="entry name" value="P-loop containing nucleoside triphosphate hydrolases"/>
    <property type="match status" value="1"/>
</dbReference>
<comment type="pathway">
    <text evidence="3 13 14">Sulfur metabolism; hydrogen sulfide biosynthesis; sulfite from sulfate: step 2/3.</text>
</comment>
<dbReference type="Proteomes" id="UP000705867">
    <property type="component" value="Unassembled WGS sequence"/>
</dbReference>
<evidence type="ECO:0000256" key="7">
    <source>
        <dbReference type="ARBA" id="ARBA00022741"/>
    </source>
</evidence>
<comment type="function">
    <text evidence="2 13 14">Catalyzes the synthesis of activated sulfate.</text>
</comment>
<evidence type="ECO:0000313" key="17">
    <source>
        <dbReference type="Proteomes" id="UP000705867"/>
    </source>
</evidence>
<dbReference type="FunFam" id="3.40.50.300:FF:000212">
    <property type="entry name" value="Adenylyl-sulfate kinase"/>
    <property type="match status" value="1"/>
</dbReference>
<evidence type="ECO:0000256" key="1">
    <source>
        <dbReference type="ARBA" id="ARBA00001823"/>
    </source>
</evidence>
<dbReference type="Gene3D" id="3.40.50.300">
    <property type="entry name" value="P-loop containing nucleotide triphosphate hydrolases"/>
    <property type="match status" value="1"/>
</dbReference>
<organism evidence="16 17">
    <name type="scientific">Candidatus Nitrobium versatile</name>
    <dbReference type="NCBI Taxonomy" id="2884831"/>
    <lineage>
        <taxon>Bacteria</taxon>
        <taxon>Pseudomonadati</taxon>
        <taxon>Nitrospirota</taxon>
        <taxon>Nitrospiria</taxon>
        <taxon>Nitrospirales</taxon>
        <taxon>Nitrospiraceae</taxon>
        <taxon>Candidatus Nitrobium</taxon>
    </lineage>
</organism>
<evidence type="ECO:0000256" key="6">
    <source>
        <dbReference type="ARBA" id="ARBA00022679"/>
    </source>
</evidence>
<name>A0A953LVR3_9BACT</name>
<keyword evidence="13" id="KW-0597">Phosphoprotein</keyword>
<dbReference type="GO" id="GO:0000103">
    <property type="term" value="P:sulfate assimilation"/>
    <property type="evidence" value="ECO:0007669"/>
    <property type="project" value="UniProtKB-UniRule"/>
</dbReference>
<dbReference type="InterPro" id="IPR059117">
    <property type="entry name" value="APS_kinase_dom"/>
</dbReference>
<keyword evidence="9 13" id="KW-0067">ATP-binding</keyword>
<keyword evidence="8 13" id="KW-0418">Kinase</keyword>
<evidence type="ECO:0000313" key="16">
    <source>
        <dbReference type="EMBL" id="MBZ0155146.1"/>
    </source>
</evidence>
<evidence type="ECO:0000256" key="12">
    <source>
        <dbReference type="ARBA" id="ARBA00031464"/>
    </source>
</evidence>
<feature type="domain" description="APS kinase" evidence="15">
    <location>
        <begin position="27"/>
        <end position="176"/>
    </location>
</feature>
<dbReference type="EC" id="2.7.1.25" evidence="5 13"/>
<comment type="catalytic activity">
    <reaction evidence="1 13 14">
        <text>adenosine 5'-phosphosulfate + ATP = 3'-phosphoadenylyl sulfate + ADP + H(+)</text>
        <dbReference type="Rhea" id="RHEA:24152"/>
        <dbReference type="ChEBI" id="CHEBI:15378"/>
        <dbReference type="ChEBI" id="CHEBI:30616"/>
        <dbReference type="ChEBI" id="CHEBI:58243"/>
        <dbReference type="ChEBI" id="CHEBI:58339"/>
        <dbReference type="ChEBI" id="CHEBI:456216"/>
        <dbReference type="EC" id="2.7.1.25"/>
    </reaction>
</comment>